<proteinExistence type="predicted"/>
<accession>A0ABR9QUA6</accession>
<keyword evidence="1" id="KW-0547">Nucleotide-binding</keyword>
<evidence type="ECO:0000313" key="2">
    <source>
        <dbReference type="Proteomes" id="UP001194273"/>
    </source>
</evidence>
<keyword evidence="2" id="KW-1185">Reference proteome</keyword>
<dbReference type="InterPro" id="IPR036890">
    <property type="entry name" value="HATPase_C_sf"/>
</dbReference>
<reference evidence="1 2" key="1">
    <citation type="submission" date="2020-10" db="EMBL/GenBank/DDBJ databases">
        <title>ChiBAC.</title>
        <authorList>
            <person name="Zenner C."/>
            <person name="Hitch T.C.A."/>
            <person name="Clavel T."/>
        </authorList>
    </citation>
    <scope>NUCLEOTIDE SEQUENCE [LARGE SCALE GENOMIC DNA]</scope>
    <source>
        <strain evidence="1 2">DSM 107455</strain>
    </source>
</reference>
<organism evidence="1 2">
    <name type="scientific">Thermophilibacter gallinarum</name>
    <dbReference type="NCBI Taxonomy" id="2779357"/>
    <lineage>
        <taxon>Bacteria</taxon>
        <taxon>Bacillati</taxon>
        <taxon>Actinomycetota</taxon>
        <taxon>Coriobacteriia</taxon>
        <taxon>Coriobacteriales</taxon>
        <taxon>Atopobiaceae</taxon>
        <taxon>Thermophilibacter</taxon>
    </lineage>
</organism>
<comment type="caution">
    <text evidence="1">The sequence shown here is derived from an EMBL/GenBank/DDBJ whole genome shotgun (WGS) entry which is preliminary data.</text>
</comment>
<name>A0ABR9QUA6_9ACTN</name>
<sequence length="362" mass="39605">MSGASDLAGFVSTMGGDRALRVEESLGEGFVRLRVAEAERRQAKHDVRCVEDALIEMLRNARDAGARHIYVATSREGDRRTTCVLDDGSGIPEDMHDRVFEARVTSKLESVHMDRWGVHGRGMALFSIRENAVSAEVMSSAPGKGSALRVVTDTTVLPERADQSSWPALGVDEDGNETCVRGPHNIVRTCCEFALEERGTCEVYLGSPAEVAATARARARQTVEGADLLFLDSFEELPVVERLRAASDARELREQATALGLEMSERTAHRIVSGQIAPVRSVLARLTRSSASPGAAAAHEVDLTRDRRGLRLAPADVDEFSRVMERDFGLLADRYYLSLAGEPRVRVTGNRLTVTFDLRPSD</sequence>
<dbReference type="SUPFAM" id="SSF55874">
    <property type="entry name" value="ATPase domain of HSP90 chaperone/DNA topoisomerase II/histidine kinase"/>
    <property type="match status" value="1"/>
</dbReference>
<dbReference type="Gene3D" id="3.30.565.10">
    <property type="entry name" value="Histidine kinase-like ATPase, C-terminal domain"/>
    <property type="match status" value="1"/>
</dbReference>
<dbReference type="CDD" id="cd00075">
    <property type="entry name" value="HATPase"/>
    <property type="match status" value="1"/>
</dbReference>
<dbReference type="Proteomes" id="UP001194273">
    <property type="component" value="Unassembled WGS sequence"/>
</dbReference>
<dbReference type="Pfam" id="PF13589">
    <property type="entry name" value="HATPase_c_3"/>
    <property type="match status" value="1"/>
</dbReference>
<evidence type="ECO:0000313" key="1">
    <source>
        <dbReference type="EMBL" id="MBE5024639.1"/>
    </source>
</evidence>
<protein>
    <submittedName>
        <fullName evidence="1">ATP-binding protein</fullName>
    </submittedName>
</protein>
<keyword evidence="1" id="KW-0067">ATP-binding</keyword>
<gene>
    <name evidence="1" type="ORF">INF26_07215</name>
</gene>
<dbReference type="EMBL" id="JADCJZ010000003">
    <property type="protein sequence ID" value="MBE5024639.1"/>
    <property type="molecule type" value="Genomic_DNA"/>
</dbReference>
<dbReference type="RefSeq" id="WP_193530274.1">
    <property type="nucleotide sequence ID" value="NZ_JADCJZ010000003.1"/>
</dbReference>
<dbReference type="GO" id="GO:0005524">
    <property type="term" value="F:ATP binding"/>
    <property type="evidence" value="ECO:0007669"/>
    <property type="project" value="UniProtKB-KW"/>
</dbReference>